<sequence>MNKEKSYIFLVFSPIIDILVSRIIFDLIESKSISKKSILIIHPKEYKPTLVYDIKKICFDESAKNESNIKDQSNKNLNLKVQYFLYLFRRYFNSFGKRVYGRLGKLPVSLWKISAYYSFIRMLNLKNKETIVYTPNVKVHIFQILIFYTRNFQYHLLEEGSGSFKSLNETEQLFTFDAKLLIADLISAIILNCVIIIRLIYDSIKIFILKGQIPIKLVSQYLRTPIFSGGMFFLNKIKPLTLNRITEEAFSSFEFIDKFLFNKESNYELIKKRKINQLINNLKIKNISIFILPGDNINILKREFDNKKTNIINQNNIIIRPHPRLSRYSIKTLAEILDINIAEENILISEKLRLIPVELLFNIKGIKFVFTGVQKSSLLLYFKKAKINFSIV</sequence>
<accession>A0A8I1X332</accession>
<keyword evidence="1" id="KW-1133">Transmembrane helix</keyword>
<name>A0A8I1X332_PROMR</name>
<reference evidence="2" key="1">
    <citation type="submission" date="2020-03" db="EMBL/GenBank/DDBJ databases">
        <title>Genome differentiation and subclade ecological adaptation of Prochlorococcus HLII clade in the global ocean.</title>
        <authorList>
            <person name="Yan W."/>
            <person name="Fen X."/>
            <person name="Zhang W."/>
        </authorList>
    </citation>
    <scope>NUCLEOTIDE SEQUENCE</scope>
    <source>
        <strain evidence="2">XMU1401</strain>
    </source>
</reference>
<comment type="caution">
    <text evidence="2">The sequence shown here is derived from an EMBL/GenBank/DDBJ whole genome shotgun (WGS) entry which is preliminary data.</text>
</comment>
<dbReference type="Proteomes" id="UP000666562">
    <property type="component" value="Unassembled WGS sequence"/>
</dbReference>
<protein>
    <submittedName>
        <fullName evidence="2">Uncharacterized protein</fullName>
    </submittedName>
</protein>
<keyword evidence="1" id="KW-0472">Membrane</keyword>
<evidence type="ECO:0000313" key="3">
    <source>
        <dbReference type="Proteomes" id="UP000666562"/>
    </source>
</evidence>
<feature type="transmembrane region" description="Helical" evidence="1">
    <location>
        <begin position="6"/>
        <end position="25"/>
    </location>
</feature>
<dbReference type="RefSeq" id="WP_100883944.1">
    <property type="nucleotide sequence ID" value="NZ_JAAORC010000002.1"/>
</dbReference>
<evidence type="ECO:0000256" key="1">
    <source>
        <dbReference type="SAM" id="Phobius"/>
    </source>
</evidence>
<evidence type="ECO:0000313" key="2">
    <source>
        <dbReference type="EMBL" id="MBO8223299.1"/>
    </source>
</evidence>
<dbReference type="AlphaFoldDB" id="A0A8I1X332"/>
<gene>
    <name evidence="2" type="ORF">HA142_07210</name>
</gene>
<proteinExistence type="predicted"/>
<dbReference type="EMBL" id="JAAORC010000002">
    <property type="protein sequence ID" value="MBO8223299.1"/>
    <property type="molecule type" value="Genomic_DNA"/>
</dbReference>
<keyword evidence="1" id="KW-0812">Transmembrane</keyword>
<organism evidence="2 3">
    <name type="scientific">Prochlorococcus marinus str. XMU1401</name>
    <dbReference type="NCBI Taxonomy" id="2052594"/>
    <lineage>
        <taxon>Bacteria</taxon>
        <taxon>Bacillati</taxon>
        <taxon>Cyanobacteriota</taxon>
        <taxon>Cyanophyceae</taxon>
        <taxon>Synechococcales</taxon>
        <taxon>Prochlorococcaceae</taxon>
        <taxon>Prochlorococcus</taxon>
    </lineage>
</organism>